<dbReference type="FunCoup" id="C1FHF0">
    <property type="interactions" value="3"/>
</dbReference>
<dbReference type="RefSeq" id="XP_002508831.1">
    <property type="nucleotide sequence ID" value="XM_002508785.1"/>
</dbReference>
<evidence type="ECO:0000259" key="13">
    <source>
        <dbReference type="Pfam" id="PF00999"/>
    </source>
</evidence>
<reference evidence="14 15" key="1">
    <citation type="journal article" date="2009" name="Science">
        <title>Green evolution and dynamic adaptations revealed by genomes of the marine picoeukaryotes Micromonas.</title>
        <authorList>
            <person name="Worden A.Z."/>
            <person name="Lee J.H."/>
            <person name="Mock T."/>
            <person name="Rouze P."/>
            <person name="Simmons M.P."/>
            <person name="Aerts A.L."/>
            <person name="Allen A.E."/>
            <person name="Cuvelier M.L."/>
            <person name="Derelle E."/>
            <person name="Everett M.V."/>
            <person name="Foulon E."/>
            <person name="Grimwood J."/>
            <person name="Gundlach H."/>
            <person name="Henrissat B."/>
            <person name="Napoli C."/>
            <person name="McDonald S.M."/>
            <person name="Parker M.S."/>
            <person name="Rombauts S."/>
            <person name="Salamov A."/>
            <person name="Von Dassow P."/>
            <person name="Badger J.H."/>
            <person name="Coutinho P.M."/>
            <person name="Demir E."/>
            <person name="Dubchak I."/>
            <person name="Gentemann C."/>
            <person name="Eikrem W."/>
            <person name="Gready J.E."/>
            <person name="John U."/>
            <person name="Lanier W."/>
            <person name="Lindquist E.A."/>
            <person name="Lucas S."/>
            <person name="Mayer K.F."/>
            <person name="Moreau H."/>
            <person name="Not F."/>
            <person name="Otillar R."/>
            <person name="Panaud O."/>
            <person name="Pangilinan J."/>
            <person name="Paulsen I."/>
            <person name="Piegu B."/>
            <person name="Poliakov A."/>
            <person name="Robbens S."/>
            <person name="Schmutz J."/>
            <person name="Toulza E."/>
            <person name="Wyss T."/>
            <person name="Zelensky A."/>
            <person name="Zhou K."/>
            <person name="Armbrust E.V."/>
            <person name="Bhattacharya D."/>
            <person name="Goodenough U.W."/>
            <person name="Van de Peer Y."/>
            <person name="Grigoriev I.V."/>
        </authorList>
    </citation>
    <scope>NUCLEOTIDE SEQUENCE [LARGE SCALE GENOMIC DNA]</scope>
    <source>
        <strain evidence="15">RCC299 / NOUM17</strain>
    </source>
</reference>
<dbReference type="GO" id="GO:0015386">
    <property type="term" value="F:potassium:proton antiporter activity"/>
    <property type="evidence" value="ECO:0007669"/>
    <property type="project" value="TreeGrafter"/>
</dbReference>
<dbReference type="GeneID" id="8246829"/>
<evidence type="ECO:0000256" key="10">
    <source>
        <dbReference type="ARBA" id="ARBA00047524"/>
    </source>
</evidence>
<dbReference type="InterPro" id="IPR006153">
    <property type="entry name" value="Cation/H_exchanger_TM"/>
</dbReference>
<keyword evidence="7" id="KW-0406">Ion transport</keyword>
<keyword evidence="15" id="KW-1185">Reference proteome</keyword>
<gene>
    <name evidence="14" type="ORF">MICPUN_85476</name>
</gene>
<evidence type="ECO:0000313" key="15">
    <source>
        <dbReference type="Proteomes" id="UP000002009"/>
    </source>
</evidence>
<keyword evidence="3" id="KW-1003">Cell membrane</keyword>
<comment type="catalytic activity">
    <reaction evidence="11">
        <text>K(+)(in) + H(+)(out) = K(+)(out) + H(+)(in)</text>
        <dbReference type="Rhea" id="RHEA:29467"/>
        <dbReference type="ChEBI" id="CHEBI:15378"/>
        <dbReference type="ChEBI" id="CHEBI:29103"/>
    </reaction>
</comment>
<evidence type="ECO:0000256" key="6">
    <source>
        <dbReference type="ARBA" id="ARBA00023053"/>
    </source>
</evidence>
<dbReference type="eggNOG" id="KOG1965">
    <property type="taxonomic scope" value="Eukaryota"/>
</dbReference>
<keyword evidence="2" id="KW-0813">Transport</keyword>
<feature type="transmembrane region" description="Helical" evidence="12">
    <location>
        <begin position="117"/>
        <end position="136"/>
    </location>
</feature>
<comment type="catalytic activity">
    <reaction evidence="10">
        <text>Na(+)(in) + H(+)(out) = Na(+)(out) + H(+)(in)</text>
        <dbReference type="Rhea" id="RHEA:29419"/>
        <dbReference type="ChEBI" id="CHEBI:15378"/>
        <dbReference type="ChEBI" id="CHEBI:29101"/>
    </reaction>
</comment>
<sequence length="399" mass="42243">MAGSPPDAVGGEAVHVEEHHDNAYEALYFLFLSLCLGAAARGAVRNSRLPYTVALLFVGLAIGFSYSYLDLGVLSNSLDIWVAIGPHTMLSVFLPALVFESAFSLEWHTFRKCAAQVLWLAGPGVLLGTFLMGSLLKATLPYGWGWGSSLMLGSILSATDPVAVVALLKEVGASKRLGHIIEGESLVNDGTAIVVFSLLNQIAKGEDKTPLEIFTFFVWVPVGAVLVGVGIAAGCHAWLGLGAVAGDHIVQISVTLFACYLCFLVAEFEASASGVLACVVLGISIGAFGRGFFTGETEHSLHHFWEMLTFVANTVLFILTGVIIAKTTTEAATDRTLTAHDAGYGLLVYIEVLFARAAVIAVLYPILRKCGYGLTPYDATVCWWGGLRGAVGLALALVV</sequence>
<comment type="subcellular location">
    <subcellularLocation>
        <location evidence="1">Cell membrane</location>
        <topology evidence="1">Multi-pass membrane protein</topology>
    </subcellularLocation>
</comment>
<evidence type="ECO:0000256" key="11">
    <source>
        <dbReference type="ARBA" id="ARBA00047912"/>
    </source>
</evidence>
<dbReference type="GO" id="GO:0098719">
    <property type="term" value="P:sodium ion import across plasma membrane"/>
    <property type="evidence" value="ECO:0007669"/>
    <property type="project" value="TreeGrafter"/>
</dbReference>
<keyword evidence="6" id="KW-0915">Sodium</keyword>
<keyword evidence="9" id="KW-0739">Sodium transport</keyword>
<evidence type="ECO:0000256" key="5">
    <source>
        <dbReference type="ARBA" id="ARBA00022989"/>
    </source>
</evidence>
<protein>
    <submittedName>
        <fullName evidence="14">Monovalent Cation:Proton antiporter-1 family</fullName>
    </submittedName>
</protein>
<dbReference type="AlphaFoldDB" id="C1FHF0"/>
<evidence type="ECO:0000256" key="9">
    <source>
        <dbReference type="ARBA" id="ARBA00023201"/>
    </source>
</evidence>
<evidence type="ECO:0000256" key="1">
    <source>
        <dbReference type="ARBA" id="ARBA00004651"/>
    </source>
</evidence>
<keyword evidence="5 12" id="KW-1133">Transmembrane helix</keyword>
<evidence type="ECO:0000313" key="14">
    <source>
        <dbReference type="EMBL" id="ACO70089.1"/>
    </source>
</evidence>
<feature type="transmembrane region" description="Helical" evidence="12">
    <location>
        <begin position="148"/>
        <end position="168"/>
    </location>
</feature>
<dbReference type="OMA" id="LEWHTFR"/>
<dbReference type="PANTHER" id="PTHR10110">
    <property type="entry name" value="SODIUM/HYDROGEN EXCHANGER"/>
    <property type="match status" value="1"/>
</dbReference>
<dbReference type="Gene3D" id="6.10.140.1330">
    <property type="match status" value="1"/>
</dbReference>
<organism evidence="14 15">
    <name type="scientific">Micromonas commoda (strain RCC299 / NOUM17 / CCMP2709)</name>
    <name type="common">Picoplanktonic green alga</name>
    <dbReference type="NCBI Taxonomy" id="296587"/>
    <lineage>
        <taxon>Eukaryota</taxon>
        <taxon>Viridiplantae</taxon>
        <taxon>Chlorophyta</taxon>
        <taxon>Mamiellophyceae</taxon>
        <taxon>Mamiellales</taxon>
        <taxon>Mamiellaceae</taxon>
        <taxon>Micromonas</taxon>
    </lineage>
</organism>
<dbReference type="GO" id="GO:0015385">
    <property type="term" value="F:sodium:proton antiporter activity"/>
    <property type="evidence" value="ECO:0007669"/>
    <property type="project" value="InterPro"/>
</dbReference>
<dbReference type="OrthoDB" id="441412at2759"/>
<dbReference type="KEGG" id="mis:MICPUN_85476"/>
<feature type="transmembrane region" description="Helical" evidence="12">
    <location>
        <begin position="26"/>
        <end position="44"/>
    </location>
</feature>
<feature type="transmembrane region" description="Helical" evidence="12">
    <location>
        <begin position="273"/>
        <end position="293"/>
    </location>
</feature>
<proteinExistence type="predicted"/>
<dbReference type="Proteomes" id="UP000002009">
    <property type="component" value="Chromosome 10"/>
</dbReference>
<dbReference type="InParanoid" id="C1FHF0"/>
<feature type="transmembrane region" description="Helical" evidence="12">
    <location>
        <begin position="213"/>
        <end position="239"/>
    </location>
</feature>
<dbReference type="PANTHER" id="PTHR10110:SF86">
    <property type="entry name" value="SODIUM_HYDROGEN EXCHANGER 7"/>
    <property type="match status" value="1"/>
</dbReference>
<feature type="transmembrane region" description="Helical" evidence="12">
    <location>
        <begin position="305"/>
        <end position="325"/>
    </location>
</feature>
<dbReference type="GO" id="GO:0005886">
    <property type="term" value="C:plasma membrane"/>
    <property type="evidence" value="ECO:0007669"/>
    <property type="project" value="UniProtKB-SubCell"/>
</dbReference>
<feature type="non-terminal residue" evidence="14">
    <location>
        <position position="399"/>
    </location>
</feature>
<feature type="transmembrane region" description="Helical" evidence="12">
    <location>
        <begin position="51"/>
        <end position="69"/>
    </location>
</feature>
<evidence type="ECO:0000256" key="3">
    <source>
        <dbReference type="ARBA" id="ARBA00022475"/>
    </source>
</evidence>
<keyword evidence="4 12" id="KW-0812">Transmembrane</keyword>
<dbReference type="InterPro" id="IPR018422">
    <property type="entry name" value="Cation/H_exchanger_CPA1"/>
</dbReference>
<feature type="transmembrane region" description="Helical" evidence="12">
    <location>
        <begin position="346"/>
        <end position="367"/>
    </location>
</feature>
<dbReference type="EMBL" id="CP001576">
    <property type="protein sequence ID" value="ACO70089.1"/>
    <property type="molecule type" value="Genomic_DNA"/>
</dbReference>
<evidence type="ECO:0000256" key="2">
    <source>
        <dbReference type="ARBA" id="ARBA00022448"/>
    </source>
</evidence>
<feature type="transmembrane region" description="Helical" evidence="12">
    <location>
        <begin position="245"/>
        <end position="266"/>
    </location>
</feature>
<accession>C1FHF0</accession>
<evidence type="ECO:0000256" key="8">
    <source>
        <dbReference type="ARBA" id="ARBA00023136"/>
    </source>
</evidence>
<keyword evidence="8 12" id="KW-0472">Membrane</keyword>
<feature type="domain" description="Cation/H+ exchanger transmembrane" evidence="13">
    <location>
        <begin position="38"/>
        <end position="398"/>
    </location>
</feature>
<evidence type="ECO:0000256" key="4">
    <source>
        <dbReference type="ARBA" id="ARBA00022692"/>
    </source>
</evidence>
<dbReference type="GO" id="GO:0051453">
    <property type="term" value="P:regulation of intracellular pH"/>
    <property type="evidence" value="ECO:0007669"/>
    <property type="project" value="TreeGrafter"/>
</dbReference>
<evidence type="ECO:0000256" key="7">
    <source>
        <dbReference type="ARBA" id="ARBA00023065"/>
    </source>
</evidence>
<name>C1FHF0_MICCC</name>
<dbReference type="Pfam" id="PF00999">
    <property type="entry name" value="Na_H_Exchanger"/>
    <property type="match status" value="1"/>
</dbReference>
<evidence type="ECO:0000256" key="12">
    <source>
        <dbReference type="SAM" id="Phobius"/>
    </source>
</evidence>
<feature type="transmembrane region" description="Helical" evidence="12">
    <location>
        <begin position="81"/>
        <end position="105"/>
    </location>
</feature>